<keyword evidence="2" id="KW-0813">Transport</keyword>
<evidence type="ECO:0000256" key="8">
    <source>
        <dbReference type="ARBA" id="ARBA00023136"/>
    </source>
</evidence>
<dbReference type="Proteomes" id="UP000683291">
    <property type="component" value="Chromosome 1"/>
</dbReference>
<dbReference type="SUPFAM" id="SSF90123">
    <property type="entry name" value="ABC transporter transmembrane region"/>
    <property type="match status" value="1"/>
</dbReference>
<dbReference type="RefSeq" id="WP_212703477.1">
    <property type="nucleotide sequence ID" value="NZ_CP073581.1"/>
</dbReference>
<dbReference type="InterPro" id="IPR036640">
    <property type="entry name" value="ABC1_TM_sf"/>
</dbReference>
<feature type="domain" description="ABC transporter" evidence="10">
    <location>
        <begin position="344"/>
        <end position="577"/>
    </location>
</feature>
<keyword evidence="6 12" id="KW-0067">ATP-binding</keyword>
<dbReference type="InterPro" id="IPR003439">
    <property type="entry name" value="ABC_transporter-like_ATP-bd"/>
</dbReference>
<evidence type="ECO:0000313" key="13">
    <source>
        <dbReference type="Proteomes" id="UP000683291"/>
    </source>
</evidence>
<feature type="transmembrane region" description="Helical" evidence="9">
    <location>
        <begin position="138"/>
        <end position="160"/>
    </location>
</feature>
<dbReference type="Gene3D" id="1.20.1560.10">
    <property type="entry name" value="ABC transporter type 1, transmembrane domain"/>
    <property type="match status" value="1"/>
</dbReference>
<feature type="domain" description="ABC transmembrane type-1" evidence="11">
    <location>
        <begin position="29"/>
        <end position="310"/>
    </location>
</feature>
<keyword evidence="4 9" id="KW-0812">Transmembrane</keyword>
<comment type="subcellular location">
    <subcellularLocation>
        <location evidence="1">Cell membrane</location>
        <topology evidence="1">Multi-pass membrane protein</topology>
    </subcellularLocation>
</comment>
<dbReference type="SMART" id="SM00382">
    <property type="entry name" value="AAA"/>
    <property type="match status" value="1"/>
</dbReference>
<dbReference type="InterPro" id="IPR003593">
    <property type="entry name" value="AAA+_ATPase"/>
</dbReference>
<proteinExistence type="predicted"/>
<evidence type="ECO:0000256" key="7">
    <source>
        <dbReference type="ARBA" id="ARBA00022989"/>
    </source>
</evidence>
<dbReference type="Pfam" id="PF00005">
    <property type="entry name" value="ABC_tran"/>
    <property type="match status" value="1"/>
</dbReference>
<organism evidence="12 13">
    <name type="scientific">Sulfitobacter albidus</name>
    <dbReference type="NCBI Taxonomy" id="2829501"/>
    <lineage>
        <taxon>Bacteria</taxon>
        <taxon>Pseudomonadati</taxon>
        <taxon>Pseudomonadota</taxon>
        <taxon>Alphaproteobacteria</taxon>
        <taxon>Rhodobacterales</taxon>
        <taxon>Roseobacteraceae</taxon>
        <taxon>Sulfitobacter</taxon>
    </lineage>
</organism>
<evidence type="ECO:0000256" key="1">
    <source>
        <dbReference type="ARBA" id="ARBA00004651"/>
    </source>
</evidence>
<feature type="transmembrane region" description="Helical" evidence="9">
    <location>
        <begin position="63"/>
        <end position="81"/>
    </location>
</feature>
<dbReference type="InterPro" id="IPR011527">
    <property type="entry name" value="ABC1_TM_dom"/>
</dbReference>
<evidence type="ECO:0000313" key="12">
    <source>
        <dbReference type="EMBL" id="QUJ75272.1"/>
    </source>
</evidence>
<dbReference type="PROSITE" id="PS00211">
    <property type="entry name" value="ABC_TRANSPORTER_1"/>
    <property type="match status" value="1"/>
</dbReference>
<evidence type="ECO:0000256" key="3">
    <source>
        <dbReference type="ARBA" id="ARBA00022475"/>
    </source>
</evidence>
<evidence type="ECO:0000259" key="10">
    <source>
        <dbReference type="PROSITE" id="PS50893"/>
    </source>
</evidence>
<feature type="transmembrane region" description="Helical" evidence="9">
    <location>
        <begin position="25"/>
        <end position="43"/>
    </location>
</feature>
<evidence type="ECO:0000256" key="4">
    <source>
        <dbReference type="ARBA" id="ARBA00022692"/>
    </source>
</evidence>
<dbReference type="GO" id="GO:0005524">
    <property type="term" value="F:ATP binding"/>
    <property type="evidence" value="ECO:0007669"/>
    <property type="project" value="UniProtKB-KW"/>
</dbReference>
<keyword evidence="13" id="KW-1185">Reference proteome</keyword>
<keyword evidence="5" id="KW-0547">Nucleotide-binding</keyword>
<dbReference type="Pfam" id="PF00664">
    <property type="entry name" value="ABC_membrane"/>
    <property type="match status" value="1"/>
</dbReference>
<dbReference type="KEGG" id="sual:KDD17_09660"/>
<dbReference type="CDD" id="cd18552">
    <property type="entry name" value="ABC_6TM_MsbA_like"/>
    <property type="match status" value="1"/>
</dbReference>
<dbReference type="InterPro" id="IPR027417">
    <property type="entry name" value="P-loop_NTPase"/>
</dbReference>
<dbReference type="EMBL" id="CP073581">
    <property type="protein sequence ID" value="QUJ75272.1"/>
    <property type="molecule type" value="Genomic_DNA"/>
</dbReference>
<dbReference type="PANTHER" id="PTHR43394">
    <property type="entry name" value="ATP-DEPENDENT PERMEASE MDL1, MITOCHONDRIAL"/>
    <property type="match status" value="1"/>
</dbReference>
<dbReference type="SUPFAM" id="SSF52540">
    <property type="entry name" value="P-loop containing nucleoside triphosphate hydrolases"/>
    <property type="match status" value="1"/>
</dbReference>
<keyword evidence="8 9" id="KW-0472">Membrane</keyword>
<accession>A0A975PL07</accession>
<evidence type="ECO:0000256" key="5">
    <source>
        <dbReference type="ARBA" id="ARBA00022741"/>
    </source>
</evidence>
<name>A0A975PL07_9RHOB</name>
<sequence>MSAQTYTSGELGRWLWRDYLRRHSGTLSIAVFFMVLEGASLGAMAKLMEPMFDRVFVAGEQSWLLFVGFVLLGIFVLRAISSVAQKVLLTRISQKTAAAMRINMLDRMMLQDGAFHQDHPPGFLVQRVQGDVNAVNDVWRAIITGAGRDFIGLIVLLGVAISIDPIWALLACVGIPVMVLPAAFAQRFVRRRAREARDLGATLSTRLDEVFHGIVQIKLNALEAYQTRQYRDITTQFVRTEVRTAFGSSAIPAMIDIISGIGFMAVILYGGNEIISGNKTIGEFMTFFTAMGFTFNPLRRLGAISGQWQTAAAALERIKELLDAPITLRSPDAPKAPPAGVPDVTLDNVTLSFGKTQVLHGLSLHAAAGQTTALVGASGAGKSTLFNLLTRLLDPDTGSVRIGDVATTDMAIPDLRGLFSVVSQEALLFDETLRENIVLGRTDVSDAALQAVLDAAHVSDFLPNLFDGLETRVGPRGSALSGGQRQRVVIARALLRDTPILLLDEATSALDAQSEKTVQTALDRLSKGRTTLVIAHRLSTIRGADKIVVLDRGRVVDEGTHDDLLERGGIYADLYRLQFRDGKNVSDPKLPDTARRDPALPDTPGLLHRLTRGFFG</sequence>
<dbReference type="FunFam" id="3.40.50.300:FF:000221">
    <property type="entry name" value="Multidrug ABC transporter ATP-binding protein"/>
    <property type="match status" value="1"/>
</dbReference>
<evidence type="ECO:0000259" key="11">
    <source>
        <dbReference type="PROSITE" id="PS50929"/>
    </source>
</evidence>
<keyword evidence="3" id="KW-1003">Cell membrane</keyword>
<dbReference type="PROSITE" id="PS50929">
    <property type="entry name" value="ABC_TM1F"/>
    <property type="match status" value="1"/>
</dbReference>
<dbReference type="GO" id="GO:0016887">
    <property type="term" value="F:ATP hydrolysis activity"/>
    <property type="evidence" value="ECO:0007669"/>
    <property type="project" value="InterPro"/>
</dbReference>
<dbReference type="Gene3D" id="3.40.50.300">
    <property type="entry name" value="P-loop containing nucleotide triphosphate hydrolases"/>
    <property type="match status" value="1"/>
</dbReference>
<evidence type="ECO:0000256" key="2">
    <source>
        <dbReference type="ARBA" id="ARBA00022448"/>
    </source>
</evidence>
<evidence type="ECO:0000256" key="9">
    <source>
        <dbReference type="SAM" id="Phobius"/>
    </source>
</evidence>
<feature type="transmembrane region" description="Helical" evidence="9">
    <location>
        <begin position="253"/>
        <end position="271"/>
    </location>
</feature>
<dbReference type="GO" id="GO:0015421">
    <property type="term" value="F:ABC-type oligopeptide transporter activity"/>
    <property type="evidence" value="ECO:0007669"/>
    <property type="project" value="TreeGrafter"/>
</dbReference>
<dbReference type="GO" id="GO:0005886">
    <property type="term" value="C:plasma membrane"/>
    <property type="evidence" value="ECO:0007669"/>
    <property type="project" value="UniProtKB-SubCell"/>
</dbReference>
<evidence type="ECO:0000256" key="6">
    <source>
        <dbReference type="ARBA" id="ARBA00022840"/>
    </source>
</evidence>
<dbReference type="PANTHER" id="PTHR43394:SF1">
    <property type="entry name" value="ATP-BINDING CASSETTE SUB-FAMILY B MEMBER 10, MITOCHONDRIAL"/>
    <property type="match status" value="1"/>
</dbReference>
<protein>
    <submittedName>
        <fullName evidence="12">ABC transporter ATP-binding protein</fullName>
    </submittedName>
</protein>
<dbReference type="InterPro" id="IPR017871">
    <property type="entry name" value="ABC_transporter-like_CS"/>
</dbReference>
<keyword evidence="7 9" id="KW-1133">Transmembrane helix</keyword>
<dbReference type="AlphaFoldDB" id="A0A975PL07"/>
<dbReference type="PROSITE" id="PS50893">
    <property type="entry name" value="ABC_TRANSPORTER_2"/>
    <property type="match status" value="1"/>
</dbReference>
<dbReference type="InterPro" id="IPR039421">
    <property type="entry name" value="Type_1_exporter"/>
</dbReference>
<feature type="transmembrane region" description="Helical" evidence="9">
    <location>
        <begin position="166"/>
        <end position="185"/>
    </location>
</feature>
<reference evidence="12" key="1">
    <citation type="submission" date="2021-04" db="EMBL/GenBank/DDBJ databases">
        <title>Complete genome sequence for Sulfitobacter sp. strain JK7-1.</title>
        <authorList>
            <person name="Park S.-J."/>
        </authorList>
    </citation>
    <scope>NUCLEOTIDE SEQUENCE</scope>
    <source>
        <strain evidence="12">JK7-1</strain>
    </source>
</reference>
<gene>
    <name evidence="12" type="ORF">KDD17_09660</name>
</gene>